<evidence type="ECO:0000256" key="1">
    <source>
        <dbReference type="SAM" id="MobiDB-lite"/>
    </source>
</evidence>
<organism evidence="3 4">
    <name type="scientific">Sphingomonas sanguinis</name>
    <dbReference type="NCBI Taxonomy" id="33051"/>
    <lineage>
        <taxon>Bacteria</taxon>
        <taxon>Pseudomonadati</taxon>
        <taxon>Pseudomonadota</taxon>
        <taxon>Alphaproteobacteria</taxon>
        <taxon>Sphingomonadales</taxon>
        <taxon>Sphingomonadaceae</taxon>
        <taxon>Sphingomonas</taxon>
    </lineage>
</organism>
<protein>
    <submittedName>
        <fullName evidence="3">Uncharacterized protein</fullName>
    </submittedName>
</protein>
<proteinExistence type="predicted"/>
<dbReference type="Proteomes" id="UP000531581">
    <property type="component" value="Unassembled WGS sequence"/>
</dbReference>
<evidence type="ECO:0000313" key="3">
    <source>
        <dbReference type="EMBL" id="NVP31463.1"/>
    </source>
</evidence>
<evidence type="ECO:0000313" key="4">
    <source>
        <dbReference type="Proteomes" id="UP000531581"/>
    </source>
</evidence>
<name>A0A7Y7QVM5_9SPHN</name>
<sequence>MRRAANRADGVGAERHGILEPAALSAGSEAKKPMRMKASVLEVLGDTLSPAAAIPVRTAWDRCPPEGIAIIDPRDGSGSPVAKPMPVEKAPRCDIRA</sequence>
<dbReference type="Proteomes" id="UP000557656">
    <property type="component" value="Unassembled WGS sequence"/>
</dbReference>
<evidence type="ECO:0000313" key="5">
    <source>
        <dbReference type="Proteomes" id="UP000557656"/>
    </source>
</evidence>
<accession>A0A7Y7QVM5</accession>
<reference evidence="4 5" key="1">
    <citation type="submission" date="2020-05" db="EMBL/GenBank/DDBJ databases">
        <title>Draft Genome Sequences of Sphingomonas sp. Isolated from the International Space Station.</title>
        <authorList>
            <person name="Bijlani S."/>
            <person name="Singh N.K."/>
            <person name="Mason C.E."/>
            <person name="Wang C.C."/>
            <person name="Venkateswaran K."/>
        </authorList>
    </citation>
    <scope>NUCLEOTIDE SEQUENCE [LARGE SCALE GENOMIC DNA]</scope>
    <source>
        <strain evidence="2 5">IIF7SW-B5</strain>
        <strain evidence="3">ISS-IIF7SWP</strain>
    </source>
</reference>
<comment type="caution">
    <text evidence="3">The sequence shown here is derived from an EMBL/GenBank/DDBJ whole genome shotgun (WGS) entry which is preliminary data.</text>
</comment>
<dbReference type="AlphaFoldDB" id="A0A7Y7QVM5"/>
<keyword evidence="5" id="KW-1185">Reference proteome</keyword>
<evidence type="ECO:0000313" key="2">
    <source>
        <dbReference type="EMBL" id="NNG52720.1"/>
    </source>
</evidence>
<dbReference type="RefSeq" id="WP_061780140.1">
    <property type="nucleotide sequence ID" value="NZ_JABEOV010000006.1"/>
</dbReference>
<gene>
    <name evidence="2" type="ORF">HKX05_05085</name>
    <name evidence="3" type="ORF">HLV41_10445</name>
</gene>
<feature type="region of interest" description="Disordered" evidence="1">
    <location>
        <begin position="70"/>
        <end position="97"/>
    </location>
</feature>
<dbReference type="EMBL" id="JABYQV010000006">
    <property type="protein sequence ID" value="NVP31463.1"/>
    <property type="molecule type" value="Genomic_DNA"/>
</dbReference>
<dbReference type="EMBL" id="JABEOV010000006">
    <property type="protein sequence ID" value="NNG52720.1"/>
    <property type="molecule type" value="Genomic_DNA"/>
</dbReference>
<dbReference type="GeneID" id="78486324"/>